<evidence type="ECO:0000313" key="2">
    <source>
        <dbReference type="EMBL" id="ROI15424.1"/>
    </source>
</evidence>
<gene>
    <name evidence="2" type="ORF">DPX16_12976</name>
</gene>
<name>A0A3N0XDI6_ANAGA</name>
<feature type="compositionally biased region" description="Basic and acidic residues" evidence="1">
    <location>
        <begin position="22"/>
        <end position="35"/>
    </location>
</feature>
<evidence type="ECO:0000313" key="3">
    <source>
        <dbReference type="Proteomes" id="UP000281406"/>
    </source>
</evidence>
<comment type="caution">
    <text evidence="2">The sequence shown here is derived from an EMBL/GenBank/DDBJ whole genome shotgun (WGS) entry which is preliminary data.</text>
</comment>
<protein>
    <submittedName>
        <fullName evidence="2">Uncharacterized protein</fullName>
    </submittedName>
</protein>
<keyword evidence="3" id="KW-1185">Reference proteome</keyword>
<dbReference type="EMBL" id="RJVU01079805">
    <property type="protein sequence ID" value="ROI15424.1"/>
    <property type="molecule type" value="Genomic_DNA"/>
</dbReference>
<organism evidence="2 3">
    <name type="scientific">Anabarilius grahami</name>
    <name type="common">Kanglang fish</name>
    <name type="synonym">Barilius grahami</name>
    <dbReference type="NCBI Taxonomy" id="495550"/>
    <lineage>
        <taxon>Eukaryota</taxon>
        <taxon>Metazoa</taxon>
        <taxon>Chordata</taxon>
        <taxon>Craniata</taxon>
        <taxon>Vertebrata</taxon>
        <taxon>Euteleostomi</taxon>
        <taxon>Actinopterygii</taxon>
        <taxon>Neopterygii</taxon>
        <taxon>Teleostei</taxon>
        <taxon>Ostariophysi</taxon>
        <taxon>Cypriniformes</taxon>
        <taxon>Xenocyprididae</taxon>
        <taxon>Xenocypridinae</taxon>
        <taxon>Xenocypridinae incertae sedis</taxon>
        <taxon>Anabarilius</taxon>
    </lineage>
</organism>
<evidence type="ECO:0000256" key="1">
    <source>
        <dbReference type="SAM" id="MobiDB-lite"/>
    </source>
</evidence>
<feature type="region of interest" description="Disordered" evidence="1">
    <location>
        <begin position="16"/>
        <end position="35"/>
    </location>
</feature>
<dbReference type="Proteomes" id="UP000281406">
    <property type="component" value="Unassembled WGS sequence"/>
</dbReference>
<proteinExistence type="predicted"/>
<dbReference type="AlphaFoldDB" id="A0A3N0XDI6"/>
<reference evidence="2 3" key="1">
    <citation type="submission" date="2018-10" db="EMBL/GenBank/DDBJ databases">
        <title>Genome assembly for a Yunnan-Guizhou Plateau 3E fish, Anabarilius grahami (Regan), and its evolutionary and genetic applications.</title>
        <authorList>
            <person name="Jiang W."/>
        </authorList>
    </citation>
    <scope>NUCLEOTIDE SEQUENCE [LARGE SCALE GENOMIC DNA]</scope>
    <source>
        <strain evidence="2">AG-KIZ</strain>
        <tissue evidence="2">Muscle</tissue>
    </source>
</reference>
<accession>A0A3N0XDI6</accession>
<sequence length="97" mass="11133">MEQLVETGNMELDDVCLQQHSRGSEETKEEEEGRQRGKVKIIVVIYPRSLNCCNLFHDPRSSREAMTRHASGDGALYWFGARWMVNEGEGKLFSLRS</sequence>